<comment type="caution">
    <text evidence="1">The sequence shown here is derived from an EMBL/GenBank/DDBJ whole genome shotgun (WGS) entry which is preliminary data.</text>
</comment>
<protein>
    <submittedName>
        <fullName evidence="1">Uncharacterized protein</fullName>
    </submittedName>
</protein>
<keyword evidence="2" id="KW-1185">Reference proteome</keyword>
<reference evidence="1" key="1">
    <citation type="submission" date="2022-05" db="EMBL/GenBank/DDBJ databases">
        <title>Chromosome-level genome of Chaenocephalus aceratus.</title>
        <authorList>
            <person name="Park H."/>
        </authorList>
    </citation>
    <scope>NUCLEOTIDE SEQUENCE</scope>
    <source>
        <strain evidence="1">KU_202001</strain>
    </source>
</reference>
<gene>
    <name evidence="1" type="ORF">KUCAC02_025937</name>
</gene>
<evidence type="ECO:0000313" key="2">
    <source>
        <dbReference type="Proteomes" id="UP001057452"/>
    </source>
</evidence>
<accession>A0ACB9VV67</accession>
<name>A0ACB9VV67_CHAAC</name>
<evidence type="ECO:0000313" key="1">
    <source>
        <dbReference type="EMBL" id="KAI4804306.1"/>
    </source>
</evidence>
<feature type="non-terminal residue" evidence="1">
    <location>
        <position position="1"/>
    </location>
</feature>
<organism evidence="1 2">
    <name type="scientific">Chaenocephalus aceratus</name>
    <name type="common">Blackfin icefish</name>
    <name type="synonym">Chaenichthys aceratus</name>
    <dbReference type="NCBI Taxonomy" id="36190"/>
    <lineage>
        <taxon>Eukaryota</taxon>
        <taxon>Metazoa</taxon>
        <taxon>Chordata</taxon>
        <taxon>Craniata</taxon>
        <taxon>Vertebrata</taxon>
        <taxon>Euteleostomi</taxon>
        <taxon>Actinopterygii</taxon>
        <taxon>Neopterygii</taxon>
        <taxon>Teleostei</taxon>
        <taxon>Neoteleostei</taxon>
        <taxon>Acanthomorphata</taxon>
        <taxon>Eupercaria</taxon>
        <taxon>Perciformes</taxon>
        <taxon>Notothenioidei</taxon>
        <taxon>Channichthyidae</taxon>
        <taxon>Chaenocephalus</taxon>
    </lineage>
</organism>
<sequence>TGESGKSTFIKQMRIIHGAGYSDEDKRGFIRLVYQNIFTSMQAMIRATETLKIPYKFEQNRSNAMIVKEVDIEKISGFDFHFIAAIKCLWSDPGIQEAYDRRREYQLSDSTKYYLSDIDRVTAEGYVPTQQDVLRVRVPTTGIIEYPFDLENVIFRMVDVGGQRSERRKWIHCFENVTSIMFLVALSEYDQVLVESDNENRMEESKALFRTIITYPWFQNSSVILFLNKKDLLEEKISYSHLVDYFPEFDGPQRDAQAAREFILKMFVDLNPDSDKIIYSHFTCATDTENIRFVFAAVKDTILQLNLKEYNLVWGPTARLSLSANAVVIIRGPPPEMQPSPARGFSSALCRTGRPLLRGSVCSPMLLFSSKQRKVRSSCVNIQGFPGEASGQSSQPLKFTTSDSCDRIKDEFQFLQAQYHSLKLECDKLASEKSEMQRHYIMYYEMSYGLNIEMHKQAEIVKRLNGICAQVLPYLSQEHQQQVMGAIDRAKQVTPPEMNSIIRQLTYTSVPCLCLQQQLQVQHLSQLQGLALPVAPMPLGLTPPSLPAVSSSSGLLSLSSILANYSHGQAQAVKEDKAREAAERASRGEDGDKSD</sequence>
<dbReference type="Proteomes" id="UP001057452">
    <property type="component" value="Chromosome 15"/>
</dbReference>
<proteinExistence type="predicted"/>
<dbReference type="EMBL" id="CM043799">
    <property type="protein sequence ID" value="KAI4804306.1"/>
    <property type="molecule type" value="Genomic_DNA"/>
</dbReference>